<dbReference type="PANTHER" id="PTHR48111:SF50">
    <property type="entry name" value="KDP OPERON TRANSCRIPTIONAL REGULATORY PROTEIN KDPE"/>
    <property type="match status" value="1"/>
</dbReference>
<feature type="domain" description="OmpR/PhoB-type" evidence="5">
    <location>
        <begin position="131"/>
        <end position="230"/>
    </location>
</feature>
<dbReference type="InterPro" id="IPR039420">
    <property type="entry name" value="WalR-like"/>
</dbReference>
<dbReference type="Pfam" id="PF00486">
    <property type="entry name" value="Trans_reg_C"/>
    <property type="match status" value="1"/>
</dbReference>
<reference evidence="6 7" key="1">
    <citation type="submission" date="2024-09" db="EMBL/GenBank/DDBJ databases">
        <authorList>
            <person name="Lee S.D."/>
        </authorList>
    </citation>
    <scope>NUCLEOTIDE SEQUENCE [LARGE SCALE GENOMIC DNA]</scope>
    <source>
        <strain evidence="6 7">N1-5</strain>
    </source>
</reference>
<feature type="modified residue" description="4-aspartylphosphate" evidence="2">
    <location>
        <position position="55"/>
    </location>
</feature>
<dbReference type="PROSITE" id="PS50110">
    <property type="entry name" value="RESPONSE_REGULATORY"/>
    <property type="match status" value="1"/>
</dbReference>
<evidence type="ECO:0000259" key="4">
    <source>
        <dbReference type="PROSITE" id="PS50110"/>
    </source>
</evidence>
<dbReference type="CDD" id="cd17620">
    <property type="entry name" value="REC_OmpR_KdpE-like"/>
    <property type="match status" value="1"/>
</dbReference>
<evidence type="ECO:0000256" key="1">
    <source>
        <dbReference type="ARBA" id="ARBA00023125"/>
    </source>
</evidence>
<dbReference type="Pfam" id="PF00072">
    <property type="entry name" value="Response_reg"/>
    <property type="match status" value="1"/>
</dbReference>
<sequence length="230" mass="25438">MTGATRVLVVDDEPQIVRALVINLRARGYEVDAAHDGASALELAAARHPDVVLLDLGLPDMDGTTVIRGLRGWTKIPVIVLSARHASDEKVEALDAGADDYVTKPFGMDELLARLRAAVRRAAPVGTDPDEAVVSTESFTVDLVAKRVQREGADVRLTPTEWHLLEVLVRNAGRLVSQKQLLQEVWGPAYGTETNYLRVYMAQLRRKLEVDPAHPRHFITEPGMGYRFEQ</sequence>
<keyword evidence="1 3" id="KW-0238">DNA-binding</keyword>
<organism evidence="6 7">
    <name type="scientific">Streptacidiphilus cavernicola</name>
    <dbReference type="NCBI Taxonomy" id="3342716"/>
    <lineage>
        <taxon>Bacteria</taxon>
        <taxon>Bacillati</taxon>
        <taxon>Actinomycetota</taxon>
        <taxon>Actinomycetes</taxon>
        <taxon>Kitasatosporales</taxon>
        <taxon>Streptomycetaceae</taxon>
        <taxon>Streptacidiphilus</taxon>
    </lineage>
</organism>
<name>A0ABV6ULK2_9ACTN</name>
<dbReference type="InterPro" id="IPR001789">
    <property type="entry name" value="Sig_transdc_resp-reg_receiver"/>
</dbReference>
<dbReference type="SUPFAM" id="SSF52172">
    <property type="entry name" value="CheY-like"/>
    <property type="match status" value="1"/>
</dbReference>
<dbReference type="RefSeq" id="WP_030258944.1">
    <property type="nucleotide sequence ID" value="NZ_JBHEZZ010000006.1"/>
</dbReference>
<accession>A0ABV6ULK2</accession>
<feature type="domain" description="Response regulatory" evidence="4">
    <location>
        <begin position="6"/>
        <end position="119"/>
    </location>
</feature>
<comment type="caution">
    <text evidence="6">The sequence shown here is derived from an EMBL/GenBank/DDBJ whole genome shotgun (WGS) entry which is preliminary data.</text>
</comment>
<dbReference type="InterPro" id="IPR036388">
    <property type="entry name" value="WH-like_DNA-bd_sf"/>
</dbReference>
<dbReference type="Proteomes" id="UP001592528">
    <property type="component" value="Unassembled WGS sequence"/>
</dbReference>
<dbReference type="InterPro" id="IPR001867">
    <property type="entry name" value="OmpR/PhoB-type_DNA-bd"/>
</dbReference>
<dbReference type="CDD" id="cd00383">
    <property type="entry name" value="trans_reg_C"/>
    <property type="match status" value="1"/>
</dbReference>
<dbReference type="InterPro" id="IPR011006">
    <property type="entry name" value="CheY-like_superfamily"/>
</dbReference>
<dbReference type="PROSITE" id="PS51755">
    <property type="entry name" value="OMPR_PHOB"/>
    <property type="match status" value="1"/>
</dbReference>
<proteinExistence type="predicted"/>
<keyword evidence="7" id="KW-1185">Reference proteome</keyword>
<evidence type="ECO:0000313" key="7">
    <source>
        <dbReference type="Proteomes" id="UP001592528"/>
    </source>
</evidence>
<dbReference type="SMART" id="SM00862">
    <property type="entry name" value="Trans_reg_C"/>
    <property type="match status" value="1"/>
</dbReference>
<protein>
    <submittedName>
        <fullName evidence="6">Response regulator</fullName>
    </submittedName>
</protein>
<dbReference type="Gene3D" id="3.40.50.2300">
    <property type="match status" value="1"/>
</dbReference>
<evidence type="ECO:0000256" key="2">
    <source>
        <dbReference type="PROSITE-ProRule" id="PRU00169"/>
    </source>
</evidence>
<evidence type="ECO:0000313" key="6">
    <source>
        <dbReference type="EMBL" id="MFC1402335.1"/>
    </source>
</evidence>
<evidence type="ECO:0000259" key="5">
    <source>
        <dbReference type="PROSITE" id="PS51755"/>
    </source>
</evidence>
<dbReference type="PANTHER" id="PTHR48111">
    <property type="entry name" value="REGULATOR OF RPOS"/>
    <property type="match status" value="1"/>
</dbReference>
<dbReference type="Gene3D" id="1.10.10.10">
    <property type="entry name" value="Winged helix-like DNA-binding domain superfamily/Winged helix DNA-binding domain"/>
    <property type="match status" value="1"/>
</dbReference>
<gene>
    <name evidence="6" type="ORF">ACEZDJ_13670</name>
</gene>
<dbReference type="SMART" id="SM00448">
    <property type="entry name" value="REC"/>
    <property type="match status" value="1"/>
</dbReference>
<dbReference type="EMBL" id="JBHEZZ010000006">
    <property type="protein sequence ID" value="MFC1402335.1"/>
    <property type="molecule type" value="Genomic_DNA"/>
</dbReference>
<dbReference type="Gene3D" id="6.10.250.690">
    <property type="match status" value="1"/>
</dbReference>
<feature type="DNA-binding region" description="OmpR/PhoB-type" evidence="3">
    <location>
        <begin position="131"/>
        <end position="230"/>
    </location>
</feature>
<keyword evidence="2" id="KW-0597">Phosphoprotein</keyword>
<evidence type="ECO:0000256" key="3">
    <source>
        <dbReference type="PROSITE-ProRule" id="PRU01091"/>
    </source>
</evidence>